<dbReference type="GO" id="GO:0003899">
    <property type="term" value="F:DNA-directed RNA polymerase activity"/>
    <property type="evidence" value="ECO:0007669"/>
    <property type="project" value="InterPro"/>
</dbReference>
<dbReference type="InterPro" id="IPR013324">
    <property type="entry name" value="RNA_pol_sigma_r3/r4-like"/>
</dbReference>
<dbReference type="PRINTS" id="PR00046">
    <property type="entry name" value="SIGMA70FCT"/>
</dbReference>
<keyword evidence="9" id="KW-1185">Reference proteome</keyword>
<dbReference type="NCBIfam" id="TIGR02937">
    <property type="entry name" value="sigma70-ECF"/>
    <property type="match status" value="1"/>
</dbReference>
<dbReference type="Proteomes" id="UP000334019">
    <property type="component" value="Chromosome"/>
</dbReference>
<feature type="domain" description="RNA polymerase sigma-70 region 3" evidence="5">
    <location>
        <begin position="122"/>
        <end position="192"/>
    </location>
</feature>
<evidence type="ECO:0000259" key="6">
    <source>
        <dbReference type="Pfam" id="PF04542"/>
    </source>
</evidence>
<dbReference type="EMBL" id="CP045851">
    <property type="protein sequence ID" value="QGG93630.1"/>
    <property type="molecule type" value="Genomic_DNA"/>
</dbReference>
<organism evidence="8 9">
    <name type="scientific">Actinomarinicola tropica</name>
    <dbReference type="NCBI Taxonomy" id="2789776"/>
    <lineage>
        <taxon>Bacteria</taxon>
        <taxon>Bacillati</taxon>
        <taxon>Actinomycetota</taxon>
        <taxon>Acidimicrobiia</taxon>
        <taxon>Acidimicrobiales</taxon>
        <taxon>Iamiaceae</taxon>
        <taxon>Actinomarinicola</taxon>
    </lineage>
</organism>
<dbReference type="GO" id="GO:0003677">
    <property type="term" value="F:DNA binding"/>
    <property type="evidence" value="ECO:0007669"/>
    <property type="project" value="UniProtKB-KW"/>
</dbReference>
<dbReference type="NCBIfam" id="TIGR02479">
    <property type="entry name" value="FliA_WhiG"/>
    <property type="match status" value="1"/>
</dbReference>
<dbReference type="InterPro" id="IPR013325">
    <property type="entry name" value="RNA_pol_sigma_r2"/>
</dbReference>
<name>A0A5Q2RIG3_9ACTN</name>
<evidence type="ECO:0000256" key="1">
    <source>
        <dbReference type="ARBA" id="ARBA00023015"/>
    </source>
</evidence>
<evidence type="ECO:0000313" key="9">
    <source>
        <dbReference type="Proteomes" id="UP000334019"/>
    </source>
</evidence>
<accession>A0A5Q2RIG3</accession>
<dbReference type="SUPFAM" id="SSF88659">
    <property type="entry name" value="Sigma3 and sigma4 domains of RNA polymerase sigma factors"/>
    <property type="match status" value="2"/>
</dbReference>
<sequence length="322" mass="36180">MPSRLSYRVPERVVHGMGGRSRSGLQEGEYTMADNQDLSKRIEENLPLVKHIVFQVAVHFPRHVDREELARAGALGLVEAARRYDDDRGVPFERFAAQRIRGAILDAVRAADWAPRSVRTLARRLEAAEQRLASQLGRVPSPAEMADELGISRAELNRLQDRMFRSVVLALEHEVTDDTDEDLTLVDVLTDQSCIEPLEELESREMLGYLRDAVSLLPERQRIVVVGYFLEGRTSQDLARFLGVTESRISQLRSEALEMLREGIESQYAPAADDAPSGRVARRKANYAAAISAASDWRDRLDFVDDHSVPEEPPVPVGARWS</sequence>
<dbReference type="InterPro" id="IPR014284">
    <property type="entry name" value="RNA_pol_sigma-70_dom"/>
</dbReference>
<feature type="domain" description="RNA polymerase sigma-70 region 4" evidence="7">
    <location>
        <begin position="216"/>
        <end position="262"/>
    </location>
</feature>
<reference evidence="8 9" key="1">
    <citation type="submission" date="2019-11" db="EMBL/GenBank/DDBJ databases">
        <authorList>
            <person name="He Y."/>
        </authorList>
    </citation>
    <scope>NUCLEOTIDE SEQUENCE [LARGE SCALE GENOMIC DNA]</scope>
    <source>
        <strain evidence="8 9">SCSIO 58843</strain>
    </source>
</reference>
<evidence type="ECO:0000259" key="7">
    <source>
        <dbReference type="Pfam" id="PF04545"/>
    </source>
</evidence>
<feature type="domain" description="RNA polymerase sigma-70 region 2" evidence="6">
    <location>
        <begin position="42"/>
        <end position="113"/>
    </location>
</feature>
<dbReference type="Pfam" id="PF04539">
    <property type="entry name" value="Sigma70_r3"/>
    <property type="match status" value="1"/>
</dbReference>
<evidence type="ECO:0000256" key="2">
    <source>
        <dbReference type="ARBA" id="ARBA00023082"/>
    </source>
</evidence>
<keyword evidence="2" id="KW-0731">Sigma factor</keyword>
<dbReference type="AlphaFoldDB" id="A0A5Q2RIG3"/>
<proteinExistence type="predicted"/>
<dbReference type="InterPro" id="IPR000943">
    <property type="entry name" value="RNA_pol_sigma70"/>
</dbReference>
<dbReference type="Pfam" id="PF04545">
    <property type="entry name" value="Sigma70_r4"/>
    <property type="match status" value="1"/>
</dbReference>
<dbReference type="PANTHER" id="PTHR30385">
    <property type="entry name" value="SIGMA FACTOR F FLAGELLAR"/>
    <property type="match status" value="1"/>
</dbReference>
<dbReference type="InterPro" id="IPR007630">
    <property type="entry name" value="RNA_pol_sigma70_r4"/>
</dbReference>
<dbReference type="KEGG" id="atq:GH723_00055"/>
<dbReference type="InterPro" id="IPR007627">
    <property type="entry name" value="RNA_pol_sigma70_r2"/>
</dbReference>
<evidence type="ECO:0000313" key="8">
    <source>
        <dbReference type="EMBL" id="QGG93630.1"/>
    </source>
</evidence>
<dbReference type="GO" id="GO:0006352">
    <property type="term" value="P:DNA-templated transcription initiation"/>
    <property type="evidence" value="ECO:0007669"/>
    <property type="project" value="InterPro"/>
</dbReference>
<dbReference type="Gene3D" id="1.10.1740.10">
    <property type="match status" value="1"/>
</dbReference>
<evidence type="ECO:0000256" key="4">
    <source>
        <dbReference type="ARBA" id="ARBA00023163"/>
    </source>
</evidence>
<dbReference type="PANTHER" id="PTHR30385:SF7">
    <property type="entry name" value="RNA POLYMERASE SIGMA FACTOR FLIA"/>
    <property type="match status" value="1"/>
</dbReference>
<dbReference type="Pfam" id="PF04542">
    <property type="entry name" value="Sigma70_r2"/>
    <property type="match status" value="1"/>
</dbReference>
<evidence type="ECO:0000259" key="5">
    <source>
        <dbReference type="Pfam" id="PF04539"/>
    </source>
</evidence>
<gene>
    <name evidence="8" type="ORF">GH723_00055</name>
</gene>
<keyword evidence="3" id="KW-0238">DNA-binding</keyword>
<dbReference type="GO" id="GO:0016987">
    <property type="term" value="F:sigma factor activity"/>
    <property type="evidence" value="ECO:0007669"/>
    <property type="project" value="UniProtKB-KW"/>
</dbReference>
<dbReference type="CDD" id="cd06171">
    <property type="entry name" value="Sigma70_r4"/>
    <property type="match status" value="1"/>
</dbReference>
<protein>
    <submittedName>
        <fullName evidence="8">FliA/WhiG family RNA polymerase sigma factor</fullName>
    </submittedName>
</protein>
<evidence type="ECO:0000256" key="3">
    <source>
        <dbReference type="ARBA" id="ARBA00023125"/>
    </source>
</evidence>
<dbReference type="SUPFAM" id="SSF88946">
    <property type="entry name" value="Sigma2 domain of RNA polymerase sigma factors"/>
    <property type="match status" value="1"/>
</dbReference>
<dbReference type="InterPro" id="IPR007624">
    <property type="entry name" value="RNA_pol_sigma70_r3"/>
</dbReference>
<dbReference type="InterPro" id="IPR012845">
    <property type="entry name" value="RNA_pol_sigma_FliA_WhiG"/>
</dbReference>
<keyword evidence="4" id="KW-0804">Transcription</keyword>
<dbReference type="Gene3D" id="1.20.140.160">
    <property type="match status" value="1"/>
</dbReference>
<keyword evidence="1" id="KW-0805">Transcription regulation</keyword>